<dbReference type="InterPro" id="IPR022879">
    <property type="entry name" value="V-ATPase_su_B/beta"/>
</dbReference>
<dbReference type="Gene3D" id="3.40.50.12240">
    <property type="match status" value="1"/>
</dbReference>
<protein>
    <submittedName>
        <fullName evidence="6">ATPase, V1 complex, subunit B protein</fullName>
    </submittedName>
</protein>
<proteinExistence type="inferred from homology"/>
<evidence type="ECO:0000259" key="5">
    <source>
        <dbReference type="Pfam" id="PF22919"/>
    </source>
</evidence>
<keyword evidence="7" id="KW-1185">Reference proteome</keyword>
<dbReference type="GO" id="GO:0046961">
    <property type="term" value="F:proton-transporting ATPase activity, rotational mechanism"/>
    <property type="evidence" value="ECO:0007669"/>
    <property type="project" value="TreeGrafter"/>
</dbReference>
<keyword evidence="3" id="KW-0375">Hydrogen ion transport</keyword>
<keyword evidence="2" id="KW-0813">Transport</keyword>
<dbReference type="AlphaFoldDB" id="A0A7J0F5V8"/>
<name>A0A7J0F5V8_9ERIC</name>
<evidence type="ECO:0000256" key="1">
    <source>
        <dbReference type="ARBA" id="ARBA00008936"/>
    </source>
</evidence>
<evidence type="ECO:0000313" key="7">
    <source>
        <dbReference type="Proteomes" id="UP000585474"/>
    </source>
</evidence>
<accession>A0A7J0F5V8</accession>
<evidence type="ECO:0000256" key="2">
    <source>
        <dbReference type="ARBA" id="ARBA00022448"/>
    </source>
</evidence>
<comment type="caution">
    <text evidence="6">The sequence shown here is derived from an EMBL/GenBank/DDBJ whole genome shotgun (WGS) entry which is preliminary data.</text>
</comment>
<feature type="domain" description="ATP synthase A/B type C-terminal" evidence="5">
    <location>
        <begin position="126"/>
        <end position="205"/>
    </location>
</feature>
<dbReference type="CDD" id="cd18112">
    <property type="entry name" value="ATP-synt_V_A-type_beta_C"/>
    <property type="match status" value="1"/>
</dbReference>
<dbReference type="Proteomes" id="UP000585474">
    <property type="component" value="Unassembled WGS sequence"/>
</dbReference>
<evidence type="ECO:0000256" key="4">
    <source>
        <dbReference type="ARBA" id="ARBA00023065"/>
    </source>
</evidence>
<organism evidence="6 7">
    <name type="scientific">Actinidia rufa</name>
    <dbReference type="NCBI Taxonomy" id="165716"/>
    <lineage>
        <taxon>Eukaryota</taxon>
        <taxon>Viridiplantae</taxon>
        <taxon>Streptophyta</taxon>
        <taxon>Embryophyta</taxon>
        <taxon>Tracheophyta</taxon>
        <taxon>Spermatophyta</taxon>
        <taxon>Magnoliopsida</taxon>
        <taxon>eudicotyledons</taxon>
        <taxon>Gunneridae</taxon>
        <taxon>Pentapetalae</taxon>
        <taxon>asterids</taxon>
        <taxon>Ericales</taxon>
        <taxon>Actinidiaceae</taxon>
        <taxon>Actinidia</taxon>
    </lineage>
</organism>
<dbReference type="Pfam" id="PF22919">
    <property type="entry name" value="ATP-synt_VA_C"/>
    <property type="match status" value="1"/>
</dbReference>
<dbReference type="EMBL" id="BJWL01000008">
    <property type="protein sequence ID" value="GFY93317.1"/>
    <property type="molecule type" value="Genomic_DNA"/>
</dbReference>
<sequence>MPAQTQARERNYGSIFEEWLGISICHGGRSLLGLIHNRVWQQFEKGWTGCCAIIHGGVNFQKPWWNTSLEPGLVCDNWKGQSLSLVETIEEFFNVTKDWNYKMNMVKRMQDGGWIVGEAVDGDGKAIGEGRTRRDHADVSNQLYADYAIGNDVQAMKAVVGEEALSSEDLLYLEFLDKFERKFVAQGAYDTRNIFQSLDLAWTLL</sequence>
<dbReference type="PANTHER" id="PTHR43389:SF4">
    <property type="entry name" value="V-TYPE PROTON ATPASE SUBUNIT B"/>
    <property type="match status" value="1"/>
</dbReference>
<keyword evidence="4" id="KW-0406">Ion transport</keyword>
<dbReference type="OrthoDB" id="1735853at2759"/>
<dbReference type="InterPro" id="IPR055190">
    <property type="entry name" value="ATP-synt_VA_C"/>
</dbReference>
<comment type="similarity">
    <text evidence="1">Belongs to the ATPase alpha/beta chains family.</text>
</comment>
<dbReference type="PANTHER" id="PTHR43389">
    <property type="entry name" value="V-TYPE PROTON ATPASE SUBUNIT B"/>
    <property type="match status" value="1"/>
</dbReference>
<dbReference type="GO" id="GO:0007035">
    <property type="term" value="P:vacuolar acidification"/>
    <property type="evidence" value="ECO:0007669"/>
    <property type="project" value="TreeGrafter"/>
</dbReference>
<evidence type="ECO:0000313" key="6">
    <source>
        <dbReference type="EMBL" id="GFY93317.1"/>
    </source>
</evidence>
<reference evidence="6 7" key="1">
    <citation type="submission" date="2019-07" db="EMBL/GenBank/DDBJ databases">
        <title>De Novo Assembly of kiwifruit Actinidia rufa.</title>
        <authorList>
            <person name="Sugita-Konishi S."/>
            <person name="Sato K."/>
            <person name="Mori E."/>
            <person name="Abe Y."/>
            <person name="Kisaki G."/>
            <person name="Hamano K."/>
            <person name="Suezawa K."/>
            <person name="Otani M."/>
            <person name="Fukuda T."/>
            <person name="Manabe T."/>
            <person name="Gomi K."/>
            <person name="Tabuchi M."/>
            <person name="Akimitsu K."/>
            <person name="Kataoka I."/>
        </authorList>
    </citation>
    <scope>NUCLEOTIDE SEQUENCE [LARGE SCALE GENOMIC DNA]</scope>
    <source>
        <strain evidence="7">cv. Fuchu</strain>
    </source>
</reference>
<evidence type="ECO:0000256" key="3">
    <source>
        <dbReference type="ARBA" id="ARBA00022781"/>
    </source>
</evidence>
<gene>
    <name evidence="6" type="ORF">Acr_08g0017130</name>
</gene>